<evidence type="ECO:0000313" key="2">
    <source>
        <dbReference type="Proteomes" id="UP000282930"/>
    </source>
</evidence>
<accession>A0A3T0D6M3</accession>
<dbReference type="RefSeq" id="WP_127352134.1">
    <property type="nucleotide sequence ID" value="NZ_CP034791.1"/>
</dbReference>
<name>A0A3T0D6M3_9FIRM</name>
<evidence type="ECO:0000313" key="1">
    <source>
        <dbReference type="EMBL" id="AZT90741.1"/>
    </source>
</evidence>
<organism evidence="1 2">
    <name type="scientific">Caldicellulosiruptor changbaiensis</name>
    <dbReference type="NCBI Taxonomy" id="1222016"/>
    <lineage>
        <taxon>Bacteria</taxon>
        <taxon>Bacillati</taxon>
        <taxon>Bacillota</taxon>
        <taxon>Bacillota incertae sedis</taxon>
        <taxon>Caldicellulosiruptorales</taxon>
        <taxon>Caldicellulosiruptoraceae</taxon>
        <taxon>Caldicellulosiruptor</taxon>
    </lineage>
</organism>
<dbReference type="Proteomes" id="UP000282930">
    <property type="component" value="Chromosome"/>
</dbReference>
<gene>
    <name evidence="1" type="ORF">ELD05_08845</name>
</gene>
<reference evidence="1 2" key="1">
    <citation type="submission" date="2018-12" db="EMBL/GenBank/DDBJ databases">
        <title>Genome sequence from the cellulolytic species, Caldicellulosiruptor changbaiensis.</title>
        <authorList>
            <person name="Blumer-Schuette S.E."/>
            <person name="Mendoza C."/>
        </authorList>
    </citation>
    <scope>NUCLEOTIDE SEQUENCE [LARGE SCALE GENOMIC DNA]</scope>
    <source>
        <strain evidence="1 2">CBS-Z</strain>
    </source>
</reference>
<dbReference type="KEGG" id="ccha:ELD05_08845"/>
<protein>
    <submittedName>
        <fullName evidence="1">Type II toxin-antitoxin system VapB family antitoxin</fullName>
    </submittedName>
</protein>
<proteinExistence type="predicted"/>
<dbReference type="EMBL" id="CP034791">
    <property type="protein sequence ID" value="AZT90741.1"/>
    <property type="molecule type" value="Genomic_DNA"/>
</dbReference>
<sequence length="67" mass="7875">MRTNIILNDELLKKAMKIAEVKTTKKEAVETALKEFVENHSRKKLSELRGKISFAEDYDYKEMRLNS</sequence>
<dbReference type="InterPro" id="IPR019239">
    <property type="entry name" value="VapB_antitoxin"/>
</dbReference>
<keyword evidence="2" id="KW-1185">Reference proteome</keyword>
<dbReference type="Pfam" id="PF09957">
    <property type="entry name" value="VapB_antitoxin"/>
    <property type="match status" value="1"/>
</dbReference>
<dbReference type="AlphaFoldDB" id="A0A3T0D6M3"/>